<reference evidence="7" key="1">
    <citation type="submission" date="2019-08" db="EMBL/GenBank/DDBJ databases">
        <authorList>
            <person name="Kucharzyk K."/>
            <person name="Murdoch R.W."/>
            <person name="Higgins S."/>
            <person name="Loffler F."/>
        </authorList>
    </citation>
    <scope>NUCLEOTIDE SEQUENCE</scope>
</reference>
<organism evidence="7">
    <name type="scientific">bioreactor metagenome</name>
    <dbReference type="NCBI Taxonomy" id="1076179"/>
    <lineage>
        <taxon>unclassified sequences</taxon>
        <taxon>metagenomes</taxon>
        <taxon>ecological metagenomes</taxon>
    </lineage>
</organism>
<keyword evidence="2" id="KW-0479">Metal-binding</keyword>
<accession>A0A645DW01</accession>
<evidence type="ECO:0000256" key="5">
    <source>
        <dbReference type="ARBA" id="ARBA00034078"/>
    </source>
</evidence>
<gene>
    <name evidence="7" type="primary">tmoC</name>
    <name evidence="7" type="ORF">SDC9_139919</name>
</gene>
<dbReference type="CDD" id="cd03474">
    <property type="entry name" value="Rieske_T4moC"/>
    <property type="match status" value="1"/>
</dbReference>
<proteinExistence type="predicted"/>
<keyword evidence="3" id="KW-0408">Iron</keyword>
<evidence type="ECO:0000259" key="6">
    <source>
        <dbReference type="PROSITE" id="PS51296"/>
    </source>
</evidence>
<comment type="cofactor">
    <cofactor evidence="5">
        <name>[2Fe-2S] cluster</name>
        <dbReference type="ChEBI" id="CHEBI:190135"/>
    </cofactor>
</comment>
<dbReference type="InterPro" id="IPR036922">
    <property type="entry name" value="Rieske_2Fe-2S_sf"/>
</dbReference>
<protein>
    <submittedName>
        <fullName evidence="7">Toluene-4-monooxygenase system, ferredoxin component</fullName>
    </submittedName>
</protein>
<dbReference type="Pfam" id="PF00355">
    <property type="entry name" value="Rieske"/>
    <property type="match status" value="1"/>
</dbReference>
<name>A0A645DW01_9ZZZZ</name>
<dbReference type="PANTHER" id="PTHR21496">
    <property type="entry name" value="FERREDOXIN-RELATED"/>
    <property type="match status" value="1"/>
</dbReference>
<evidence type="ECO:0000256" key="3">
    <source>
        <dbReference type="ARBA" id="ARBA00023004"/>
    </source>
</evidence>
<evidence type="ECO:0000313" key="7">
    <source>
        <dbReference type="EMBL" id="MPM92783.1"/>
    </source>
</evidence>
<keyword evidence="7" id="KW-0560">Oxidoreductase</keyword>
<evidence type="ECO:0000256" key="2">
    <source>
        <dbReference type="ARBA" id="ARBA00022723"/>
    </source>
</evidence>
<dbReference type="GO" id="GO:0046872">
    <property type="term" value="F:metal ion binding"/>
    <property type="evidence" value="ECO:0007669"/>
    <property type="project" value="UniProtKB-KW"/>
</dbReference>
<evidence type="ECO:0000256" key="1">
    <source>
        <dbReference type="ARBA" id="ARBA00022714"/>
    </source>
</evidence>
<dbReference type="SUPFAM" id="SSF50022">
    <property type="entry name" value="ISP domain"/>
    <property type="match status" value="1"/>
</dbReference>
<dbReference type="InterPro" id="IPR017941">
    <property type="entry name" value="Rieske_2Fe-2S"/>
</dbReference>
<keyword evidence="4" id="KW-0411">Iron-sulfur</keyword>
<dbReference type="GO" id="GO:0004497">
    <property type="term" value="F:monooxygenase activity"/>
    <property type="evidence" value="ECO:0007669"/>
    <property type="project" value="UniProtKB-KW"/>
</dbReference>
<dbReference type="PANTHER" id="PTHR21496:SF0">
    <property type="entry name" value="RIESKE DOMAIN-CONTAINING PROTEIN"/>
    <property type="match status" value="1"/>
</dbReference>
<dbReference type="AlphaFoldDB" id="A0A645DW01"/>
<keyword evidence="1" id="KW-0001">2Fe-2S</keyword>
<dbReference type="EMBL" id="VSSQ01039676">
    <property type="protein sequence ID" value="MPM92783.1"/>
    <property type="molecule type" value="Genomic_DNA"/>
</dbReference>
<sequence>MSFTKVCTVDDLWEGEMEAFSVNGHEVLLVCAEGGAVKAFQGMCPHQDISLAEGKFDGEKIICRAHLWQFAACNGKGINPADCALAEYPVQVEGDDILVKTEGVTPLFAHT</sequence>
<dbReference type="GO" id="GO:0051537">
    <property type="term" value="F:2 iron, 2 sulfur cluster binding"/>
    <property type="evidence" value="ECO:0007669"/>
    <property type="project" value="UniProtKB-KW"/>
</dbReference>
<evidence type="ECO:0000256" key="4">
    <source>
        <dbReference type="ARBA" id="ARBA00023014"/>
    </source>
</evidence>
<comment type="caution">
    <text evidence="7">The sequence shown here is derived from an EMBL/GenBank/DDBJ whole genome shotgun (WGS) entry which is preliminary data.</text>
</comment>
<feature type="domain" description="Rieske" evidence="6">
    <location>
        <begin position="4"/>
        <end position="99"/>
    </location>
</feature>
<keyword evidence="7" id="KW-0503">Monooxygenase</keyword>
<dbReference type="Gene3D" id="2.102.10.10">
    <property type="entry name" value="Rieske [2Fe-2S] iron-sulphur domain"/>
    <property type="match status" value="1"/>
</dbReference>
<dbReference type="PROSITE" id="PS51296">
    <property type="entry name" value="RIESKE"/>
    <property type="match status" value="1"/>
</dbReference>